<gene>
    <name evidence="2" type="ORF">Pyn_29657</name>
</gene>
<evidence type="ECO:0000313" key="3">
    <source>
        <dbReference type="Proteomes" id="UP000250321"/>
    </source>
</evidence>
<accession>A0A314XR02</accession>
<protein>
    <submittedName>
        <fullName evidence="2">Uncharacterized protein</fullName>
    </submittedName>
</protein>
<feature type="compositionally biased region" description="Basic and acidic residues" evidence="1">
    <location>
        <begin position="9"/>
        <end position="21"/>
    </location>
</feature>
<evidence type="ECO:0000313" key="2">
    <source>
        <dbReference type="EMBL" id="PQP93507.1"/>
    </source>
</evidence>
<comment type="caution">
    <text evidence="2">The sequence shown here is derived from an EMBL/GenBank/DDBJ whole genome shotgun (WGS) entry which is preliminary data.</text>
</comment>
<dbReference type="Proteomes" id="UP000250321">
    <property type="component" value="Unassembled WGS sequence"/>
</dbReference>
<organism evidence="2 3">
    <name type="scientific">Prunus yedoensis var. nudiflora</name>
    <dbReference type="NCBI Taxonomy" id="2094558"/>
    <lineage>
        <taxon>Eukaryota</taxon>
        <taxon>Viridiplantae</taxon>
        <taxon>Streptophyta</taxon>
        <taxon>Embryophyta</taxon>
        <taxon>Tracheophyta</taxon>
        <taxon>Spermatophyta</taxon>
        <taxon>Magnoliopsida</taxon>
        <taxon>eudicotyledons</taxon>
        <taxon>Gunneridae</taxon>
        <taxon>Pentapetalae</taxon>
        <taxon>rosids</taxon>
        <taxon>fabids</taxon>
        <taxon>Rosales</taxon>
        <taxon>Rosaceae</taxon>
        <taxon>Amygdaloideae</taxon>
        <taxon>Amygdaleae</taxon>
        <taxon>Prunus</taxon>
    </lineage>
</organism>
<dbReference type="AlphaFoldDB" id="A0A314XR02"/>
<feature type="region of interest" description="Disordered" evidence="1">
    <location>
        <begin position="1"/>
        <end position="56"/>
    </location>
</feature>
<name>A0A314XR02_PRUYE</name>
<dbReference type="EMBL" id="PJQY01002453">
    <property type="protein sequence ID" value="PQP93507.1"/>
    <property type="molecule type" value="Genomic_DNA"/>
</dbReference>
<keyword evidence="3" id="KW-1185">Reference proteome</keyword>
<reference evidence="2 3" key="1">
    <citation type="submission" date="2018-02" db="EMBL/GenBank/DDBJ databases">
        <title>Draft genome of wild Prunus yedoensis var. nudiflora.</title>
        <authorList>
            <person name="Baek S."/>
            <person name="Kim J.-H."/>
            <person name="Choi K."/>
            <person name="Kim G.-B."/>
            <person name="Cho A."/>
            <person name="Jang H."/>
            <person name="Shin C.-H."/>
            <person name="Yu H.-J."/>
            <person name="Mun J.-H."/>
        </authorList>
    </citation>
    <scope>NUCLEOTIDE SEQUENCE [LARGE SCALE GENOMIC DNA]</scope>
    <source>
        <strain evidence="3">cv. Jeju island</strain>
        <tissue evidence="2">Leaf</tissue>
    </source>
</reference>
<sequence>MKYGALPAARERANRRKENPRRSARALPCQYPHRTNSRYDGNETGPKGLSLGCQNKGRIPGYEETSKFLNRSMGKQRKGLTFLNFPEGGLRYARKRRNQGF</sequence>
<proteinExistence type="predicted"/>
<evidence type="ECO:0000256" key="1">
    <source>
        <dbReference type="SAM" id="MobiDB-lite"/>
    </source>
</evidence>